<protein>
    <submittedName>
        <fullName evidence="1">Solute carrier family 25 member 40</fullName>
    </submittedName>
</protein>
<keyword evidence="2" id="KW-1185">Reference proteome</keyword>
<sequence length="314" mass="34475">MVASCSGAILTSLFVTPLDVVKIRLQAQKSPFPKGKCFVYCNGLMDHICVCENGNSKAWYKASGHFNGTLDAFVKIVRGEGIKALWSGLPPTLVMAVPATVVYFTCYDQLCAALRVRMGDYAQEAPLVAGAVARVGSATVISPLELIRTKLQAQKQSYGELTNCIRSAVQSEGWLSLWRGLGPTLFRDVPFSAMYWYNYEKGKSWLCERYNTREPTFSITFISGAVSGSIAAVVTLPFDVVKTRRQGPTSTFSVMTRIVAQDGFGGLFAGGFLPRLIKVAPACAIMISTYEFGKAFFRKHNQERILRPLQTSNT</sequence>
<comment type="caution">
    <text evidence="1">The sequence shown here is derived from an EMBL/GenBank/DDBJ whole genome shotgun (WGS) entry which is preliminary data.</text>
</comment>
<gene>
    <name evidence="1" type="primary">SLC25A40</name>
    <name evidence="1" type="ORF">GBF38_014228</name>
</gene>
<proteinExistence type="predicted"/>
<evidence type="ECO:0000313" key="2">
    <source>
        <dbReference type="Proteomes" id="UP000805704"/>
    </source>
</evidence>
<dbReference type="EMBL" id="CM024804">
    <property type="protein sequence ID" value="KAG8010063.1"/>
    <property type="molecule type" value="Genomic_DNA"/>
</dbReference>
<evidence type="ECO:0000313" key="1">
    <source>
        <dbReference type="EMBL" id="KAG8010063.1"/>
    </source>
</evidence>
<accession>A0ACB7F805</accession>
<organism evidence="1 2">
    <name type="scientific">Nibea albiflora</name>
    <name type="common">Yellow drum</name>
    <name type="synonym">Corvina albiflora</name>
    <dbReference type="NCBI Taxonomy" id="240163"/>
    <lineage>
        <taxon>Eukaryota</taxon>
        <taxon>Metazoa</taxon>
        <taxon>Chordata</taxon>
        <taxon>Craniata</taxon>
        <taxon>Vertebrata</taxon>
        <taxon>Euteleostomi</taxon>
        <taxon>Actinopterygii</taxon>
        <taxon>Neopterygii</taxon>
        <taxon>Teleostei</taxon>
        <taxon>Neoteleostei</taxon>
        <taxon>Acanthomorphata</taxon>
        <taxon>Eupercaria</taxon>
        <taxon>Sciaenidae</taxon>
        <taxon>Nibea</taxon>
    </lineage>
</organism>
<name>A0ACB7F805_NIBAL</name>
<dbReference type="Proteomes" id="UP000805704">
    <property type="component" value="Chromosome 16"/>
</dbReference>
<reference evidence="1" key="1">
    <citation type="submission" date="2020-04" db="EMBL/GenBank/DDBJ databases">
        <title>A chromosome-scale assembly and high-density genetic map of the yellow drum (Nibea albiflora) genome.</title>
        <authorList>
            <person name="Xu D."/>
            <person name="Zhang W."/>
            <person name="Chen R."/>
            <person name="Tan P."/>
            <person name="Wang L."/>
            <person name="Song H."/>
            <person name="Tian L."/>
            <person name="Zhu Q."/>
            <person name="Wang B."/>
        </authorList>
    </citation>
    <scope>NUCLEOTIDE SEQUENCE</scope>
    <source>
        <strain evidence="1">ZJHYS-2018</strain>
    </source>
</reference>